<dbReference type="Proteomes" id="UP000027135">
    <property type="component" value="Unassembled WGS sequence"/>
</dbReference>
<accession>A0A067RJ37</accession>
<dbReference type="InParanoid" id="A0A067RJ37"/>
<proteinExistence type="predicted"/>
<dbReference type="EMBL" id="KK852443">
    <property type="protein sequence ID" value="KDR23822.1"/>
    <property type="molecule type" value="Genomic_DNA"/>
</dbReference>
<feature type="compositionally biased region" description="Polar residues" evidence="1">
    <location>
        <begin position="914"/>
        <end position="945"/>
    </location>
</feature>
<evidence type="ECO:0000313" key="2">
    <source>
        <dbReference type="EMBL" id="KDR23822.1"/>
    </source>
</evidence>
<reference evidence="2 3" key="1">
    <citation type="journal article" date="2014" name="Nat. Commun.">
        <title>Molecular traces of alternative social organization in a termite genome.</title>
        <authorList>
            <person name="Terrapon N."/>
            <person name="Li C."/>
            <person name="Robertson H.M."/>
            <person name="Ji L."/>
            <person name="Meng X."/>
            <person name="Booth W."/>
            <person name="Chen Z."/>
            <person name="Childers C.P."/>
            <person name="Glastad K.M."/>
            <person name="Gokhale K."/>
            <person name="Gowin J."/>
            <person name="Gronenberg W."/>
            <person name="Hermansen R.A."/>
            <person name="Hu H."/>
            <person name="Hunt B.G."/>
            <person name="Huylmans A.K."/>
            <person name="Khalil S.M."/>
            <person name="Mitchell R.D."/>
            <person name="Munoz-Torres M.C."/>
            <person name="Mustard J.A."/>
            <person name="Pan H."/>
            <person name="Reese J.T."/>
            <person name="Scharf M.E."/>
            <person name="Sun F."/>
            <person name="Vogel H."/>
            <person name="Xiao J."/>
            <person name="Yang W."/>
            <person name="Yang Z."/>
            <person name="Yang Z."/>
            <person name="Zhou J."/>
            <person name="Zhu J."/>
            <person name="Brent C.S."/>
            <person name="Elsik C.G."/>
            <person name="Goodisman M.A."/>
            <person name="Liberles D.A."/>
            <person name="Roe R.M."/>
            <person name="Vargo E.L."/>
            <person name="Vilcinskas A."/>
            <person name="Wang J."/>
            <person name="Bornberg-Bauer E."/>
            <person name="Korb J."/>
            <person name="Zhang G."/>
            <person name="Liebig J."/>
        </authorList>
    </citation>
    <scope>NUCLEOTIDE SEQUENCE [LARGE SCALE GENOMIC DNA]</scope>
    <source>
        <tissue evidence="2">Whole organism</tissue>
    </source>
</reference>
<feature type="compositionally biased region" description="Polar residues" evidence="1">
    <location>
        <begin position="850"/>
        <end position="865"/>
    </location>
</feature>
<organism evidence="2 3">
    <name type="scientific">Zootermopsis nevadensis</name>
    <name type="common">Dampwood termite</name>
    <dbReference type="NCBI Taxonomy" id="136037"/>
    <lineage>
        <taxon>Eukaryota</taxon>
        <taxon>Metazoa</taxon>
        <taxon>Ecdysozoa</taxon>
        <taxon>Arthropoda</taxon>
        <taxon>Hexapoda</taxon>
        <taxon>Insecta</taxon>
        <taxon>Pterygota</taxon>
        <taxon>Neoptera</taxon>
        <taxon>Polyneoptera</taxon>
        <taxon>Dictyoptera</taxon>
        <taxon>Blattodea</taxon>
        <taxon>Blattoidea</taxon>
        <taxon>Termitoidae</taxon>
        <taxon>Termopsidae</taxon>
        <taxon>Zootermopsis</taxon>
    </lineage>
</organism>
<name>A0A067RJ37_ZOONE</name>
<sequence>MRNIIKEWKLLDVTSSGRTSADNTAMEARVLLLTALLMAVDGRWIVDGDGFYHLPPVCGSDARVYSSIHELEYAKYITGIEDLYEVPFSHCENQASTNPAIVNPTEPEWKKFVFPLHFRTKDEGSRLYPNNQPRKFALGDDSEHRDVPYIKAQLQKMTKQPHEVRYHNYNEFRYEAPESRESQIHRSALVSREDNLIQLSPRIGESYLNTQLPTRLQNPNIRRNDFAYHQSIIPNHPLDLFALAAQHKQSGRYPYVTYEQVQYNTENSPIENQYTASYISPSYNETNDSKPYLKQWPEIIRHRYSVPNHEINKYLRQSIDDSAYVSRKNHQLTKQKYQKIEYLLTGITRKKNQQKPLEQAKGYPDDKQMPDQTPVISQRIGTDLLLANFAEGQNENTSESQSNDFDTNIQHSENTKQSTCLCGQPKSNADSLNDHGSFANQQIGSEKPSAEISNRQNKTETETQPNDFVSNIQNSLNGQQTTRDCYKANVQPETIRHETPFIKQSTDTDVKSAILPTEKKPQIGVSATGIQNSLNSQQSLYPYKQEVQEQILNPIPLTQKPVGVGIIPTEIPAEQNATENGTQINSLPTSINNSLNNQELVQTEYIHSPTSLENEPKGVNTSTERSSKLNTTLSDTQTKYLPTSAQNSEKTQQLIVPSKGEIQTQNINIQSPFIHQPTGVDVVLTQGPTQQNTTDNETQDHEIAISIQNALDNQQSRQQYKAQAKHIRQPTGNSEELPDVPNITGNETRTKEFLDNDQNSLNKTANSQQVPQPEDIPGKIPFIDKPIGINQNVTDNKTRISNLATDNQQSLNSQSSLYSYKQEEHQPYQQISTLAPFTQESENESETKGLISNVQNPPLDQTGNVTNETTISETKLSHDSEAETDKLIINVTHTNDVTNIKQSFIYLQKSNTTDEINDNKTNTPGVKNASNTLKPTPNKPSNQNPERQKSVPRRPITRKIFIRLPVIPKRAVSESGALDLSTPPTTSTPSHTFDGKRSNLSSPDNISAS</sequence>
<feature type="region of interest" description="Disordered" evidence="1">
    <location>
        <begin position="842"/>
        <end position="865"/>
    </location>
</feature>
<feature type="region of interest" description="Disordered" evidence="1">
    <location>
        <begin position="714"/>
        <end position="747"/>
    </location>
</feature>
<evidence type="ECO:0000313" key="3">
    <source>
        <dbReference type="Proteomes" id="UP000027135"/>
    </source>
</evidence>
<feature type="region of interest" description="Disordered" evidence="1">
    <location>
        <begin position="416"/>
        <end position="469"/>
    </location>
</feature>
<feature type="region of interest" description="Disordered" evidence="1">
    <location>
        <begin position="972"/>
        <end position="1009"/>
    </location>
</feature>
<feature type="compositionally biased region" description="Polar residues" evidence="1">
    <location>
        <begin position="451"/>
        <end position="469"/>
    </location>
</feature>
<feature type="region of interest" description="Disordered" evidence="1">
    <location>
        <begin position="353"/>
        <end position="373"/>
    </location>
</feature>
<feature type="region of interest" description="Disordered" evidence="1">
    <location>
        <begin position="608"/>
        <end position="629"/>
    </location>
</feature>
<protein>
    <submittedName>
        <fullName evidence="2">Uncharacterized protein</fullName>
    </submittedName>
</protein>
<gene>
    <name evidence="2" type="ORF">L798_12999</name>
</gene>
<dbReference type="AlphaFoldDB" id="A0A067RJ37"/>
<feature type="compositionally biased region" description="Low complexity" evidence="1">
    <location>
        <begin position="981"/>
        <end position="990"/>
    </location>
</feature>
<feature type="compositionally biased region" description="Polar residues" evidence="1">
    <location>
        <begin position="998"/>
        <end position="1009"/>
    </location>
</feature>
<feature type="compositionally biased region" description="Polar residues" evidence="1">
    <location>
        <begin position="416"/>
        <end position="431"/>
    </location>
</feature>
<keyword evidence="3" id="KW-1185">Reference proteome</keyword>
<evidence type="ECO:0000256" key="1">
    <source>
        <dbReference type="SAM" id="MobiDB-lite"/>
    </source>
</evidence>
<feature type="region of interest" description="Disordered" evidence="1">
    <location>
        <begin position="914"/>
        <end position="957"/>
    </location>
</feature>